<comment type="caution">
    <text evidence="2">The sequence shown here is derived from an EMBL/GenBank/DDBJ whole genome shotgun (WGS) entry which is preliminary data.</text>
</comment>
<reference evidence="2 3" key="1">
    <citation type="submission" date="2022-06" db="EMBL/GenBank/DDBJ databases">
        <title>Genomic Encyclopedia of Type Strains, Phase I: the one thousand microbial genomes (KMG-I) project.</title>
        <authorList>
            <person name="Kyrpides N."/>
        </authorList>
    </citation>
    <scope>NUCLEOTIDE SEQUENCE [LARGE SCALE GENOMIC DNA]</scope>
    <source>
        <strain evidence="2 3">DSM 43889</strain>
    </source>
</reference>
<proteinExistence type="predicted"/>
<sequence>MDTRVEVSVHSSEWISARGRPPTTAMVIPPMAVARSRPRERSGCSSSCRRAAQIPTRNGDSDVTAKSSVLTGQLASRIAASVNGSTVSMAAAPEPVAAIAPTKATE</sequence>
<accession>A0ABT1JMV3</accession>
<evidence type="ECO:0000313" key="2">
    <source>
        <dbReference type="EMBL" id="MCP2333589.1"/>
    </source>
</evidence>
<organism evidence="2 3">
    <name type="scientific">Actinoalloteichus caeruleus DSM 43889</name>
    <dbReference type="NCBI Taxonomy" id="1120930"/>
    <lineage>
        <taxon>Bacteria</taxon>
        <taxon>Bacillati</taxon>
        <taxon>Actinomycetota</taxon>
        <taxon>Actinomycetes</taxon>
        <taxon>Pseudonocardiales</taxon>
        <taxon>Pseudonocardiaceae</taxon>
        <taxon>Actinoalloteichus</taxon>
        <taxon>Actinoalloteichus cyanogriseus</taxon>
    </lineage>
</organism>
<dbReference type="Proteomes" id="UP000791080">
    <property type="component" value="Unassembled WGS sequence"/>
</dbReference>
<evidence type="ECO:0000256" key="1">
    <source>
        <dbReference type="SAM" id="MobiDB-lite"/>
    </source>
</evidence>
<dbReference type="RefSeq" id="WP_253860248.1">
    <property type="nucleotide sequence ID" value="NZ_AUBJ02000001.1"/>
</dbReference>
<feature type="region of interest" description="Disordered" evidence="1">
    <location>
        <begin position="34"/>
        <end position="65"/>
    </location>
</feature>
<keyword evidence="3" id="KW-1185">Reference proteome</keyword>
<protein>
    <submittedName>
        <fullName evidence="2">Uncharacterized protein</fullName>
    </submittedName>
</protein>
<dbReference type="EMBL" id="AUBJ02000001">
    <property type="protein sequence ID" value="MCP2333589.1"/>
    <property type="molecule type" value="Genomic_DNA"/>
</dbReference>
<gene>
    <name evidence="2" type="ORF">G443_003859</name>
</gene>
<evidence type="ECO:0000313" key="3">
    <source>
        <dbReference type="Proteomes" id="UP000791080"/>
    </source>
</evidence>
<name>A0ABT1JMV3_ACTCY</name>